<name>A0A4S3JEL0_9EURO</name>
<reference evidence="1 2" key="1">
    <citation type="submission" date="2019-03" db="EMBL/GenBank/DDBJ databases">
        <title>The genome sequence of a newly discovered highly antifungal drug resistant Aspergillus species, Aspergillus tanneri NIH 1004.</title>
        <authorList>
            <person name="Mounaud S."/>
            <person name="Singh I."/>
            <person name="Joardar V."/>
            <person name="Pakala S."/>
            <person name="Pakala S."/>
            <person name="Venepally P."/>
            <person name="Hoover J."/>
            <person name="Nierman W."/>
            <person name="Chung J."/>
            <person name="Losada L."/>
        </authorList>
    </citation>
    <scope>NUCLEOTIDE SEQUENCE [LARGE SCALE GENOMIC DNA]</scope>
    <source>
        <strain evidence="1 2">NIH1004</strain>
    </source>
</reference>
<evidence type="ECO:0000313" key="2">
    <source>
        <dbReference type="Proteomes" id="UP000308092"/>
    </source>
</evidence>
<keyword evidence="2" id="KW-1185">Reference proteome</keyword>
<proteinExistence type="predicted"/>
<dbReference type="AlphaFoldDB" id="A0A4S3JEL0"/>
<sequence>MDVSSAFGFEFCPAKLSVGRDLHRFKTATKNLSASNLQALLGDLRQNSLAKIVQS</sequence>
<gene>
    <name evidence="1" type="ORF">EYZ11_006915</name>
</gene>
<dbReference type="Proteomes" id="UP000308092">
    <property type="component" value="Unassembled WGS sequence"/>
</dbReference>
<evidence type="ECO:0000313" key="1">
    <source>
        <dbReference type="EMBL" id="THC93600.1"/>
    </source>
</evidence>
<organism evidence="1 2">
    <name type="scientific">Aspergillus tanneri</name>
    <dbReference type="NCBI Taxonomy" id="1220188"/>
    <lineage>
        <taxon>Eukaryota</taxon>
        <taxon>Fungi</taxon>
        <taxon>Dikarya</taxon>
        <taxon>Ascomycota</taxon>
        <taxon>Pezizomycotina</taxon>
        <taxon>Eurotiomycetes</taxon>
        <taxon>Eurotiomycetidae</taxon>
        <taxon>Eurotiales</taxon>
        <taxon>Aspergillaceae</taxon>
        <taxon>Aspergillus</taxon>
        <taxon>Aspergillus subgen. Circumdati</taxon>
    </lineage>
</organism>
<protein>
    <submittedName>
        <fullName evidence="1">Uncharacterized protein</fullName>
    </submittedName>
</protein>
<comment type="caution">
    <text evidence="1">The sequence shown here is derived from an EMBL/GenBank/DDBJ whole genome shotgun (WGS) entry which is preliminary data.</text>
</comment>
<dbReference type="EMBL" id="SOSA01000255">
    <property type="protein sequence ID" value="THC93600.1"/>
    <property type="molecule type" value="Genomic_DNA"/>
</dbReference>
<dbReference type="VEuPathDB" id="FungiDB:EYZ11_006915"/>
<accession>A0A4S3JEL0</accession>